<protein>
    <recommendedName>
        <fullName evidence="4">Ig-like domain-containing protein</fullName>
    </recommendedName>
</protein>
<proteinExistence type="predicted"/>
<dbReference type="InterPro" id="IPR036179">
    <property type="entry name" value="Ig-like_dom_sf"/>
</dbReference>
<keyword evidence="3" id="KW-1185">Reference proteome</keyword>
<evidence type="ECO:0000313" key="2">
    <source>
        <dbReference type="Ensembl" id="ENSXCOP00000021295.1"/>
    </source>
</evidence>
<dbReference type="Proteomes" id="UP000261380">
    <property type="component" value="Unplaced"/>
</dbReference>
<dbReference type="GO" id="GO:0007155">
    <property type="term" value="P:cell adhesion"/>
    <property type="evidence" value="ECO:0007669"/>
    <property type="project" value="InterPro"/>
</dbReference>
<dbReference type="SUPFAM" id="SSF48726">
    <property type="entry name" value="Immunoglobulin"/>
    <property type="match status" value="1"/>
</dbReference>
<dbReference type="PANTHER" id="PTHR13771:SF9">
    <property type="entry name" value="INTERCELLULAR ADHESION MOLECULE 5"/>
    <property type="match status" value="1"/>
</dbReference>
<accession>A0A3B5MCM7</accession>
<organism evidence="2 3">
    <name type="scientific">Xiphophorus couchianus</name>
    <name type="common">Monterrey platyfish</name>
    <dbReference type="NCBI Taxonomy" id="32473"/>
    <lineage>
        <taxon>Eukaryota</taxon>
        <taxon>Metazoa</taxon>
        <taxon>Chordata</taxon>
        <taxon>Craniata</taxon>
        <taxon>Vertebrata</taxon>
        <taxon>Euteleostomi</taxon>
        <taxon>Actinopterygii</taxon>
        <taxon>Neopterygii</taxon>
        <taxon>Teleostei</taxon>
        <taxon>Neoteleostei</taxon>
        <taxon>Acanthomorphata</taxon>
        <taxon>Ovalentaria</taxon>
        <taxon>Atherinomorphae</taxon>
        <taxon>Cyprinodontiformes</taxon>
        <taxon>Poeciliidae</taxon>
        <taxon>Poeciliinae</taxon>
        <taxon>Xiphophorus</taxon>
    </lineage>
</organism>
<dbReference type="AlphaFoldDB" id="A0A3B5MCM7"/>
<reference evidence="2" key="2">
    <citation type="submission" date="2025-09" db="UniProtKB">
        <authorList>
            <consortium name="Ensembl"/>
        </authorList>
    </citation>
    <scope>IDENTIFICATION</scope>
</reference>
<dbReference type="GeneTree" id="ENSGT00940000159005"/>
<dbReference type="InterPro" id="IPR047012">
    <property type="entry name" value="ICAM_VCAM"/>
</dbReference>
<name>A0A3B5MCM7_9TELE</name>
<sequence>MSPRSPSPTGLPPLTSSSSSMERTTTASCSLRISPSTLVLNHFNLYGLLFFSFLSFYQKRETQETSVHTMESFLVWSVDSFTEWTLSPICYATSDEGGQCSSSLSVIVYQPPKTVSIRFLNQSGPMYERRQYLLQCTVEDVAPVENLVVTFYKGQTALAELRSNRTAEKTPVKESFSLLVAPCRGDNGHQYWCEAKLELGPSGPQQPPTQAISARYENKCYKNRPHFPSDDLCSNPPDLLIPFEQFLWNSFSGTFLHHRVLFSFPEADLERWICSASSYIHAQHGVYTVCSKFGQLGSVF</sequence>
<feature type="compositionally biased region" description="Low complexity" evidence="1">
    <location>
        <begin position="12"/>
        <end position="21"/>
    </location>
</feature>
<dbReference type="Ensembl" id="ENSXCOT00000021555.1">
    <property type="protein sequence ID" value="ENSXCOP00000021295.1"/>
    <property type="gene ID" value="ENSXCOG00000015937.1"/>
</dbReference>
<dbReference type="InterPro" id="IPR013783">
    <property type="entry name" value="Ig-like_fold"/>
</dbReference>
<reference evidence="2" key="1">
    <citation type="submission" date="2025-08" db="UniProtKB">
        <authorList>
            <consortium name="Ensembl"/>
        </authorList>
    </citation>
    <scope>IDENTIFICATION</scope>
</reference>
<feature type="compositionally biased region" description="Pro residues" evidence="1">
    <location>
        <begin position="1"/>
        <end position="11"/>
    </location>
</feature>
<evidence type="ECO:0000256" key="1">
    <source>
        <dbReference type="SAM" id="MobiDB-lite"/>
    </source>
</evidence>
<feature type="region of interest" description="Disordered" evidence="1">
    <location>
        <begin position="1"/>
        <end position="21"/>
    </location>
</feature>
<evidence type="ECO:0008006" key="4">
    <source>
        <dbReference type="Google" id="ProtNLM"/>
    </source>
</evidence>
<dbReference type="Gene3D" id="2.60.40.10">
    <property type="entry name" value="Immunoglobulins"/>
    <property type="match status" value="2"/>
</dbReference>
<evidence type="ECO:0000313" key="3">
    <source>
        <dbReference type="Proteomes" id="UP000261380"/>
    </source>
</evidence>
<dbReference type="PANTHER" id="PTHR13771">
    <property type="entry name" value="INTERCELLULAR ADHESION MOLECULE"/>
    <property type="match status" value="1"/>
</dbReference>
<dbReference type="GO" id="GO:0005178">
    <property type="term" value="F:integrin binding"/>
    <property type="evidence" value="ECO:0007669"/>
    <property type="project" value="InterPro"/>
</dbReference>